<proteinExistence type="inferred from homology"/>
<name>A0A318GVC5_9BURK</name>
<keyword evidence="2 5" id="KW-0028">Amino-acid biosynthesis</keyword>
<dbReference type="GO" id="GO:0016853">
    <property type="term" value="F:isomerase activity"/>
    <property type="evidence" value="ECO:0007669"/>
    <property type="project" value="UniProtKB-KW"/>
</dbReference>
<comment type="caution">
    <text evidence="6">The sequence shown here is derived from an EMBL/GenBank/DDBJ whole genome shotgun (WGS) entry which is preliminary data.</text>
</comment>
<keyword evidence="3 5" id="KW-0368">Histidine biosynthesis</keyword>
<evidence type="ECO:0000256" key="2">
    <source>
        <dbReference type="ARBA" id="ARBA00022605"/>
    </source>
</evidence>
<dbReference type="CDD" id="cd04723">
    <property type="entry name" value="HisA_HisF"/>
    <property type="match status" value="1"/>
</dbReference>
<organism evidence="6 7">
    <name type="scientific">Sphaerotilus hippei</name>
    <dbReference type="NCBI Taxonomy" id="744406"/>
    <lineage>
        <taxon>Bacteria</taxon>
        <taxon>Pseudomonadati</taxon>
        <taxon>Pseudomonadota</taxon>
        <taxon>Betaproteobacteria</taxon>
        <taxon>Burkholderiales</taxon>
        <taxon>Sphaerotilaceae</taxon>
        <taxon>Sphaerotilus</taxon>
    </lineage>
</organism>
<accession>A0A318GVC5</accession>
<dbReference type="EMBL" id="QJJS01000032">
    <property type="protein sequence ID" value="PXW91565.1"/>
    <property type="molecule type" value="Genomic_DNA"/>
</dbReference>
<protein>
    <submittedName>
        <fullName evidence="6">Phosphoribosylformimino-5-aminoimidazole carboxamide ribotide isomerase</fullName>
    </submittedName>
</protein>
<evidence type="ECO:0000313" key="6">
    <source>
        <dbReference type="EMBL" id="PXW91565.1"/>
    </source>
</evidence>
<sequence>MIDLRHGQVVHAVRGQRASYRPVRSQRCEGSDPVEVARALVRHVAATELYVADLDALQGGEVQLDVLQALVAALPGLRLWLDGGWSGPAALQAFWQRLDATTAAALDPVLASEALQDEAALRACLAPGQPWSGRALLSLDRRDGRPLDPAGCWQRPELWPARLVVMTLERVGADLGPDLDTLAEVRRRAPQATLIGAGGLRGPHDLQAAAQAGARAWLVASALHDGRLPATARA</sequence>
<dbReference type="SUPFAM" id="SSF51366">
    <property type="entry name" value="Ribulose-phoshate binding barrel"/>
    <property type="match status" value="1"/>
</dbReference>
<evidence type="ECO:0000313" key="7">
    <source>
        <dbReference type="Proteomes" id="UP000247811"/>
    </source>
</evidence>
<comment type="similarity">
    <text evidence="1 5">Belongs to the HisA/HisF family.</text>
</comment>
<dbReference type="GO" id="GO:0000105">
    <property type="term" value="P:L-histidine biosynthetic process"/>
    <property type="evidence" value="ECO:0007669"/>
    <property type="project" value="UniProtKB-KW"/>
</dbReference>
<comment type="pathway">
    <text evidence="4">Amino-acid biosynthesis.</text>
</comment>
<dbReference type="Pfam" id="PF00977">
    <property type="entry name" value="His_biosynth"/>
    <property type="match status" value="1"/>
</dbReference>
<reference evidence="6 7" key="1">
    <citation type="submission" date="2018-05" db="EMBL/GenBank/DDBJ databases">
        <title>Genomic Encyclopedia of Type Strains, Phase IV (KMG-IV): sequencing the most valuable type-strain genomes for metagenomic binning, comparative biology and taxonomic classification.</title>
        <authorList>
            <person name="Goeker M."/>
        </authorList>
    </citation>
    <scope>NUCLEOTIDE SEQUENCE [LARGE SCALE GENOMIC DNA]</scope>
    <source>
        <strain evidence="6 7">DSM 566</strain>
    </source>
</reference>
<evidence type="ECO:0000256" key="5">
    <source>
        <dbReference type="RuleBase" id="RU003657"/>
    </source>
</evidence>
<evidence type="ECO:0000256" key="1">
    <source>
        <dbReference type="ARBA" id="ARBA00009667"/>
    </source>
</evidence>
<dbReference type="InterPro" id="IPR006062">
    <property type="entry name" value="His_biosynth"/>
</dbReference>
<evidence type="ECO:0000256" key="4">
    <source>
        <dbReference type="ARBA" id="ARBA00029440"/>
    </source>
</evidence>
<keyword evidence="7" id="KW-1185">Reference proteome</keyword>
<dbReference type="InterPro" id="IPR011060">
    <property type="entry name" value="RibuloseP-bd_barrel"/>
</dbReference>
<dbReference type="Gene3D" id="3.20.20.70">
    <property type="entry name" value="Aldolase class I"/>
    <property type="match status" value="1"/>
</dbReference>
<dbReference type="Proteomes" id="UP000247811">
    <property type="component" value="Unassembled WGS sequence"/>
</dbReference>
<dbReference type="InterPro" id="IPR013785">
    <property type="entry name" value="Aldolase_TIM"/>
</dbReference>
<evidence type="ECO:0000256" key="3">
    <source>
        <dbReference type="ARBA" id="ARBA00023102"/>
    </source>
</evidence>
<keyword evidence="6" id="KW-0413">Isomerase</keyword>
<gene>
    <name evidence="6" type="ORF">C7444_1329</name>
</gene>
<dbReference type="AlphaFoldDB" id="A0A318GVC5"/>